<evidence type="ECO:0000256" key="2">
    <source>
        <dbReference type="SAM" id="Phobius"/>
    </source>
</evidence>
<dbReference type="RefSeq" id="WP_099617378.1">
    <property type="nucleotide sequence ID" value="NZ_KZ319339.1"/>
</dbReference>
<dbReference type="GO" id="GO:1990281">
    <property type="term" value="C:efflux pump complex"/>
    <property type="evidence" value="ECO:0007669"/>
    <property type="project" value="TreeGrafter"/>
</dbReference>
<keyword evidence="2" id="KW-1133">Transmembrane helix</keyword>
<dbReference type="GO" id="GO:0015562">
    <property type="term" value="F:efflux transmembrane transporter activity"/>
    <property type="evidence" value="ECO:0007669"/>
    <property type="project" value="TreeGrafter"/>
</dbReference>
<keyword evidence="5" id="KW-1185">Reference proteome</keyword>
<name>A0A2G1VKK3_9GAMM</name>
<dbReference type="InterPro" id="IPR058627">
    <property type="entry name" value="MdtA-like_C"/>
</dbReference>
<dbReference type="Pfam" id="PF25967">
    <property type="entry name" value="RND-MFP_C"/>
    <property type="match status" value="1"/>
</dbReference>
<dbReference type="Proteomes" id="UP000229044">
    <property type="component" value="Unassembled WGS sequence"/>
</dbReference>
<feature type="domain" description="Multidrug resistance protein MdtA-like C-terminal permuted SH3" evidence="3">
    <location>
        <begin position="373"/>
        <end position="427"/>
    </location>
</feature>
<proteinExistence type="predicted"/>
<evidence type="ECO:0000313" key="5">
    <source>
        <dbReference type="Proteomes" id="UP000229044"/>
    </source>
</evidence>
<evidence type="ECO:0000259" key="3">
    <source>
        <dbReference type="Pfam" id="PF25967"/>
    </source>
</evidence>
<evidence type="ECO:0000313" key="4">
    <source>
        <dbReference type="EMBL" id="PHQ27311.1"/>
    </source>
</evidence>
<accession>A0A2G1VKK3</accession>
<dbReference type="AlphaFoldDB" id="A0A2G1VKK3"/>
<feature type="transmembrane region" description="Helical" evidence="2">
    <location>
        <begin position="7"/>
        <end position="26"/>
    </location>
</feature>
<keyword evidence="2" id="KW-0472">Membrane</keyword>
<sequence>MHRKHKLILALTLIAGIAFVVVMVKLKQPPERAAEQVAATPARILEATPLTVRIEARGFGQVLPARSWKAVANVGGRITWKHPDLESGNLISEGTRLLQIDPTRYELAEASARADIAGLEAERQQLDQEEQNTRALLELENRRLALAQRELQRAKTLANSGSLSQTRLDEQQRATLQQQQAVQSLQNQLNLIPVRQETLKARLARSESALANAREDLEDTHFEAPWDLRVHQSDIETGQQVSPNQTLFVADDITAAEATVQLEMSELRNVLSQLPGAPDPASSGQAHPGFTDFHEQLPLDSLTVRVHPTGAPDSHWAGKLTRVTGSLDPATRTIQAVITVDEPYRSANPPARPPLVRNMFVQATIAAPTPEPVLVVPASAIHQGEVYLADGENRLQRQPVTLASQQGELAVVSDGLKPGDRLILDDLVPAINGTLLNPMPDEQTAKWLQKMAAGEQP</sequence>
<evidence type="ECO:0000256" key="1">
    <source>
        <dbReference type="SAM" id="Coils"/>
    </source>
</evidence>
<organism evidence="4 5">
    <name type="scientific">Marinobacter guineae</name>
    <dbReference type="NCBI Taxonomy" id="432303"/>
    <lineage>
        <taxon>Bacteria</taxon>
        <taxon>Pseudomonadati</taxon>
        <taxon>Pseudomonadota</taxon>
        <taxon>Gammaproteobacteria</taxon>
        <taxon>Pseudomonadales</taxon>
        <taxon>Marinobacteraceae</taxon>
        <taxon>Marinobacter</taxon>
    </lineage>
</organism>
<feature type="coiled-coil region" evidence="1">
    <location>
        <begin position="109"/>
        <end position="216"/>
    </location>
</feature>
<dbReference type="Gene3D" id="2.40.50.100">
    <property type="match status" value="1"/>
</dbReference>
<protein>
    <submittedName>
        <fullName evidence="4">Efflux transporter periplasmic adaptor subunit</fullName>
    </submittedName>
</protein>
<dbReference type="EMBL" id="NTFI01000001">
    <property type="protein sequence ID" value="PHQ27311.1"/>
    <property type="molecule type" value="Genomic_DNA"/>
</dbReference>
<keyword evidence="2" id="KW-0812">Transmembrane</keyword>
<dbReference type="PANTHER" id="PTHR30469">
    <property type="entry name" value="MULTIDRUG RESISTANCE PROTEIN MDTA"/>
    <property type="match status" value="1"/>
</dbReference>
<dbReference type="SUPFAM" id="SSF111369">
    <property type="entry name" value="HlyD-like secretion proteins"/>
    <property type="match status" value="1"/>
</dbReference>
<dbReference type="Gene3D" id="2.40.420.20">
    <property type="match status" value="1"/>
</dbReference>
<dbReference type="PANTHER" id="PTHR30469:SF33">
    <property type="entry name" value="SLR1207 PROTEIN"/>
    <property type="match status" value="1"/>
</dbReference>
<dbReference type="OrthoDB" id="5645220at2"/>
<keyword evidence="1" id="KW-0175">Coiled coil</keyword>
<comment type="caution">
    <text evidence="4">The sequence shown here is derived from an EMBL/GenBank/DDBJ whole genome shotgun (WGS) entry which is preliminary data.</text>
</comment>
<dbReference type="Gene3D" id="1.10.287.470">
    <property type="entry name" value="Helix hairpin bin"/>
    <property type="match status" value="1"/>
</dbReference>
<gene>
    <name evidence="4" type="ORF">CLH62_07000</name>
</gene>
<reference evidence="4 5" key="1">
    <citation type="submission" date="2017-09" db="EMBL/GenBank/DDBJ databases">
        <title>The draft genome sequences of Marinobacter guineae M3B.</title>
        <authorList>
            <person name="Cao J."/>
        </authorList>
    </citation>
    <scope>NUCLEOTIDE SEQUENCE [LARGE SCALE GENOMIC DNA]</scope>
    <source>
        <strain evidence="4 5">M3B</strain>
    </source>
</reference>
<dbReference type="Gene3D" id="2.40.30.170">
    <property type="match status" value="1"/>
</dbReference>